<evidence type="ECO:0000313" key="2">
    <source>
        <dbReference type="EMBL" id="TFH93870.1"/>
    </source>
</evidence>
<dbReference type="RefSeq" id="WP_018358230.1">
    <property type="nucleotide sequence ID" value="NZ_CP197400.1"/>
</dbReference>
<feature type="domain" description="Divergent 4Fe-4S mono-cluster" evidence="1">
    <location>
        <begin position="7"/>
        <end position="68"/>
    </location>
</feature>
<accession>A0A4Y8WNI4</accession>
<organism evidence="2 3">
    <name type="scientific">Porphyromonas levii</name>
    <dbReference type="NCBI Taxonomy" id="28114"/>
    <lineage>
        <taxon>Bacteria</taxon>
        <taxon>Pseudomonadati</taxon>
        <taxon>Bacteroidota</taxon>
        <taxon>Bacteroidia</taxon>
        <taxon>Bacteroidales</taxon>
        <taxon>Porphyromonadaceae</taxon>
        <taxon>Porphyromonas</taxon>
    </lineage>
</organism>
<gene>
    <name evidence="2" type="ORF">E4P47_09860</name>
</gene>
<name>A0A4Y8WNI4_9PORP</name>
<dbReference type="InterPro" id="IPR010693">
    <property type="entry name" value="Divergent_4Fe-4S_mono-cluster"/>
</dbReference>
<comment type="caution">
    <text evidence="2">The sequence shown here is derived from an EMBL/GenBank/DDBJ whole genome shotgun (WGS) entry which is preliminary data.</text>
</comment>
<dbReference type="STRING" id="1122973.GCA_000379925_00981"/>
<proteinExistence type="predicted"/>
<dbReference type="GeneID" id="66797240"/>
<dbReference type="Proteomes" id="UP000297225">
    <property type="component" value="Unassembled WGS sequence"/>
</dbReference>
<evidence type="ECO:0000313" key="3">
    <source>
        <dbReference type="Proteomes" id="UP000297225"/>
    </source>
</evidence>
<reference evidence="2 3" key="1">
    <citation type="submission" date="2019-03" db="EMBL/GenBank/DDBJ databases">
        <title>Porphyromonas levii Isolated from the Uterus of Dairy Cows.</title>
        <authorList>
            <person name="Francis A.M."/>
        </authorList>
    </citation>
    <scope>NUCLEOTIDE SEQUENCE [LARGE SCALE GENOMIC DNA]</scope>
    <source>
        <strain evidence="2 3">AF5678</strain>
    </source>
</reference>
<dbReference type="OrthoDB" id="9795032at2"/>
<evidence type="ECO:0000259" key="1">
    <source>
        <dbReference type="Pfam" id="PF06902"/>
    </source>
</evidence>
<sequence>MGKVKEYKNDEITVYWDAEICQHAGKCVAGSAAFNVKARPWIDLSKDSSENLMRVIDSCPSGALKYKKNNE</sequence>
<keyword evidence="3" id="KW-1185">Reference proteome</keyword>
<dbReference type="AlphaFoldDB" id="A0A4Y8WNI4"/>
<dbReference type="Pfam" id="PF06902">
    <property type="entry name" value="Fer4_19"/>
    <property type="match status" value="1"/>
</dbReference>
<dbReference type="EMBL" id="SPNC01000281">
    <property type="protein sequence ID" value="TFH93870.1"/>
    <property type="molecule type" value="Genomic_DNA"/>
</dbReference>
<protein>
    <submittedName>
        <fullName evidence="2">(4Fe-4S)-binding protein</fullName>
    </submittedName>
</protein>